<reference evidence="2" key="2">
    <citation type="submission" date="2023-05" db="EMBL/GenBank/DDBJ databases">
        <authorList>
            <consortium name="Lawrence Berkeley National Laboratory"/>
            <person name="Steindorff A."/>
            <person name="Hensen N."/>
            <person name="Bonometti L."/>
            <person name="Westerberg I."/>
            <person name="Brannstrom I.O."/>
            <person name="Guillou S."/>
            <person name="Cros-Aarteil S."/>
            <person name="Calhoun S."/>
            <person name="Haridas S."/>
            <person name="Kuo A."/>
            <person name="Mondo S."/>
            <person name="Pangilinan J."/>
            <person name="Riley R."/>
            <person name="Labutti K."/>
            <person name="Andreopoulos B."/>
            <person name="Lipzen A."/>
            <person name="Chen C."/>
            <person name="Yanf M."/>
            <person name="Daum C."/>
            <person name="Ng V."/>
            <person name="Clum A."/>
            <person name="Ohm R."/>
            <person name="Martin F."/>
            <person name="Silar P."/>
            <person name="Natvig D."/>
            <person name="Lalanne C."/>
            <person name="Gautier V."/>
            <person name="Ament-Velasquez S.L."/>
            <person name="Kruys A."/>
            <person name="Hutchinson M.I."/>
            <person name="Powell A.J."/>
            <person name="Barry K."/>
            <person name="Miller A.N."/>
            <person name="Grigoriev I.V."/>
            <person name="Debuchy R."/>
            <person name="Gladieux P."/>
            <person name="Thoren M.H."/>
            <person name="Johannesson H."/>
        </authorList>
    </citation>
    <scope>NUCLEOTIDE SEQUENCE</scope>
    <source>
        <strain evidence="2">CBS 103.79</strain>
    </source>
</reference>
<keyword evidence="3" id="KW-1185">Reference proteome</keyword>
<evidence type="ECO:0000313" key="3">
    <source>
        <dbReference type="Proteomes" id="UP001303889"/>
    </source>
</evidence>
<gene>
    <name evidence="2" type="ORF">C8A05DRAFT_37745</name>
</gene>
<feature type="region of interest" description="Disordered" evidence="1">
    <location>
        <begin position="37"/>
        <end position="68"/>
    </location>
</feature>
<dbReference type="EMBL" id="MU855900">
    <property type="protein sequence ID" value="KAK3898661.1"/>
    <property type="molecule type" value="Genomic_DNA"/>
</dbReference>
<proteinExistence type="predicted"/>
<organism evidence="2 3">
    <name type="scientific">Staphylotrichum tortipilum</name>
    <dbReference type="NCBI Taxonomy" id="2831512"/>
    <lineage>
        <taxon>Eukaryota</taxon>
        <taxon>Fungi</taxon>
        <taxon>Dikarya</taxon>
        <taxon>Ascomycota</taxon>
        <taxon>Pezizomycotina</taxon>
        <taxon>Sordariomycetes</taxon>
        <taxon>Sordariomycetidae</taxon>
        <taxon>Sordariales</taxon>
        <taxon>Chaetomiaceae</taxon>
        <taxon>Staphylotrichum</taxon>
    </lineage>
</organism>
<feature type="compositionally biased region" description="Low complexity" evidence="1">
    <location>
        <begin position="37"/>
        <end position="60"/>
    </location>
</feature>
<protein>
    <submittedName>
        <fullName evidence="2">Uncharacterized protein</fullName>
    </submittedName>
</protein>
<dbReference type="AlphaFoldDB" id="A0AAN6MEJ9"/>
<accession>A0AAN6MEJ9</accession>
<dbReference type="Proteomes" id="UP001303889">
    <property type="component" value="Unassembled WGS sequence"/>
</dbReference>
<evidence type="ECO:0000313" key="2">
    <source>
        <dbReference type="EMBL" id="KAK3898661.1"/>
    </source>
</evidence>
<name>A0AAN6MEJ9_9PEZI</name>
<sequence length="191" mass="21313">MPMGSDGPGWGWGWDVPHITGNGTFWGDPGLYELPETSTATTTSATTTRTTQTQTQTPTPIMNRADPNTNQIHCFNSGQKMTNSRLHYGRHFRVQHGPGVDRARALGPKARGHRGAGPFMAQNTLPFSESEEIHWTFEVKEGCAWTFDFDECLRYLKTSVDSCDCSGENSKRGGYGENNCLSWMFDPNKTW</sequence>
<evidence type="ECO:0000256" key="1">
    <source>
        <dbReference type="SAM" id="MobiDB-lite"/>
    </source>
</evidence>
<comment type="caution">
    <text evidence="2">The sequence shown here is derived from an EMBL/GenBank/DDBJ whole genome shotgun (WGS) entry which is preliminary data.</text>
</comment>
<reference evidence="2" key="1">
    <citation type="journal article" date="2023" name="Mol. Phylogenet. Evol.">
        <title>Genome-scale phylogeny and comparative genomics of the fungal order Sordariales.</title>
        <authorList>
            <person name="Hensen N."/>
            <person name="Bonometti L."/>
            <person name="Westerberg I."/>
            <person name="Brannstrom I.O."/>
            <person name="Guillou S."/>
            <person name="Cros-Aarteil S."/>
            <person name="Calhoun S."/>
            <person name="Haridas S."/>
            <person name="Kuo A."/>
            <person name="Mondo S."/>
            <person name="Pangilinan J."/>
            <person name="Riley R."/>
            <person name="LaButti K."/>
            <person name="Andreopoulos B."/>
            <person name="Lipzen A."/>
            <person name="Chen C."/>
            <person name="Yan M."/>
            <person name="Daum C."/>
            <person name="Ng V."/>
            <person name="Clum A."/>
            <person name="Steindorff A."/>
            <person name="Ohm R.A."/>
            <person name="Martin F."/>
            <person name="Silar P."/>
            <person name="Natvig D.O."/>
            <person name="Lalanne C."/>
            <person name="Gautier V."/>
            <person name="Ament-Velasquez S.L."/>
            <person name="Kruys A."/>
            <person name="Hutchinson M.I."/>
            <person name="Powell A.J."/>
            <person name="Barry K."/>
            <person name="Miller A.N."/>
            <person name="Grigoriev I.V."/>
            <person name="Debuchy R."/>
            <person name="Gladieux P."/>
            <person name="Hiltunen Thoren M."/>
            <person name="Johannesson H."/>
        </authorList>
    </citation>
    <scope>NUCLEOTIDE SEQUENCE</scope>
    <source>
        <strain evidence="2">CBS 103.79</strain>
    </source>
</reference>